<dbReference type="VEuPathDB" id="CryptoDB:Cvel_7595"/>
<organism evidence="2">
    <name type="scientific">Chromera velia CCMP2878</name>
    <dbReference type="NCBI Taxonomy" id="1169474"/>
    <lineage>
        <taxon>Eukaryota</taxon>
        <taxon>Sar</taxon>
        <taxon>Alveolata</taxon>
        <taxon>Colpodellida</taxon>
        <taxon>Chromeraceae</taxon>
        <taxon>Chromera</taxon>
    </lineage>
</organism>
<evidence type="ECO:0000313" key="2">
    <source>
        <dbReference type="EMBL" id="CEM45655.1"/>
    </source>
</evidence>
<feature type="transmembrane region" description="Helical" evidence="1">
    <location>
        <begin position="22"/>
        <end position="44"/>
    </location>
</feature>
<keyword evidence="1" id="KW-0812">Transmembrane</keyword>
<proteinExistence type="predicted"/>
<protein>
    <submittedName>
        <fullName evidence="2">Uncharacterized protein</fullName>
    </submittedName>
</protein>
<dbReference type="EMBL" id="CDMZ01003238">
    <property type="protein sequence ID" value="CEM45655.1"/>
    <property type="molecule type" value="Genomic_DNA"/>
</dbReference>
<gene>
    <name evidence="2" type="ORF">Cvel_7595</name>
</gene>
<reference evidence="2" key="1">
    <citation type="submission" date="2014-11" db="EMBL/GenBank/DDBJ databases">
        <authorList>
            <person name="Otto D Thomas"/>
            <person name="Naeem Raeece"/>
        </authorList>
    </citation>
    <scope>NUCLEOTIDE SEQUENCE</scope>
</reference>
<accession>A0A0G4HN39</accession>
<keyword evidence="1" id="KW-1133">Transmembrane helix</keyword>
<keyword evidence="1" id="KW-0472">Membrane</keyword>
<dbReference type="AlphaFoldDB" id="A0A0G4HN39"/>
<name>A0A0G4HN39_9ALVE</name>
<evidence type="ECO:0000256" key="1">
    <source>
        <dbReference type="SAM" id="Phobius"/>
    </source>
</evidence>
<sequence>MPFFVPMDWIWRAFPNMVKDKILFWNQYALASGAVAIWWIFAYAHTPEYKTPRYNLPFYYKWHLANKLKKGELTEEQYQTLINEKA</sequence>